<dbReference type="Pfam" id="PF01266">
    <property type="entry name" value="DAO"/>
    <property type="match status" value="1"/>
</dbReference>
<keyword evidence="4 7" id="KW-0560">Oxidoreductase</keyword>
<evidence type="ECO:0000313" key="7">
    <source>
        <dbReference type="EMBL" id="CAH0990487.1"/>
    </source>
</evidence>
<evidence type="ECO:0000313" key="8">
    <source>
        <dbReference type="Proteomes" id="UP000838100"/>
    </source>
</evidence>
<evidence type="ECO:0000256" key="2">
    <source>
        <dbReference type="ARBA" id="ARBA00022630"/>
    </source>
</evidence>
<sequence>MVCGCSWINSGLEMVSRATPDLNTVDAQTVVIGGGIVGLAIARALLLAGDEVVVLEKANAFCTATSARNSEVIHAGIYYPTGSLKAQLCVAGAEKLYRYLAANNIAFNRIGKYIIASTMTQFEALKALHQQGLNNGVEGLALIERPPIDGLPAGVIAQSAIYSANTGIFDSAAYALSLLADIQRLGGIAVLNAECLSTAYDGNDFELSIGGASKYTVNCHRLINAAGLGASDVAATMTGIPLSAVRQQKLCKGSYFQYTGSHLFQHLVYPLPEQDGLGVHATVDILGGLRFGPDVEWLEEEEYGVDESRVLAFAQQVSTYWPALEVKKLMPAYSGIRPKAVSPDGSIEQDFCVLGELQHGVHGLVMLYGIESPGLTASLAIADYVVDLLG</sequence>
<dbReference type="InterPro" id="IPR006076">
    <property type="entry name" value="FAD-dep_OxRdtase"/>
</dbReference>
<evidence type="ECO:0000259" key="6">
    <source>
        <dbReference type="Pfam" id="PF01266"/>
    </source>
</evidence>
<name>A0ABN8EI07_9GAMM</name>
<dbReference type="Gene3D" id="3.30.9.10">
    <property type="entry name" value="D-Amino Acid Oxidase, subunit A, domain 2"/>
    <property type="match status" value="1"/>
</dbReference>
<dbReference type="Gene3D" id="3.50.50.60">
    <property type="entry name" value="FAD/NAD(P)-binding domain"/>
    <property type="match status" value="1"/>
</dbReference>
<proteinExistence type="inferred from homology"/>
<reference evidence="7" key="1">
    <citation type="submission" date="2021-12" db="EMBL/GenBank/DDBJ databases">
        <authorList>
            <person name="Rodrigo-Torres L."/>
            <person name="Arahal R. D."/>
            <person name="Lucena T."/>
        </authorList>
    </citation>
    <scope>NUCLEOTIDE SEQUENCE</scope>
    <source>
        <strain evidence="7">CECT 8267</strain>
    </source>
</reference>
<dbReference type="InterPro" id="IPR036188">
    <property type="entry name" value="FAD/NAD-bd_sf"/>
</dbReference>
<dbReference type="PANTHER" id="PTHR43104:SF4">
    <property type="entry name" value="L-2-HYDROXYGLUTARATE DEHYDROGENASE, MITOCHONDRIAL"/>
    <property type="match status" value="1"/>
</dbReference>
<evidence type="ECO:0000256" key="5">
    <source>
        <dbReference type="ARBA" id="ARBA00037941"/>
    </source>
</evidence>
<dbReference type="SUPFAM" id="SSF51905">
    <property type="entry name" value="FAD/NAD(P)-binding domain"/>
    <property type="match status" value="1"/>
</dbReference>
<keyword evidence="8" id="KW-1185">Reference proteome</keyword>
<dbReference type="Proteomes" id="UP000838100">
    <property type="component" value="Unassembled WGS sequence"/>
</dbReference>
<feature type="domain" description="FAD dependent oxidoreductase" evidence="6">
    <location>
        <begin position="30"/>
        <end position="388"/>
    </location>
</feature>
<accession>A0ABN8EI07</accession>
<keyword evidence="2" id="KW-0285">Flavoprotein</keyword>
<dbReference type="EMBL" id="CAKLPX010000001">
    <property type="protein sequence ID" value="CAH0990487.1"/>
    <property type="molecule type" value="Genomic_DNA"/>
</dbReference>
<evidence type="ECO:0000256" key="4">
    <source>
        <dbReference type="ARBA" id="ARBA00023002"/>
    </source>
</evidence>
<comment type="cofactor">
    <cofactor evidence="1">
        <name>FAD</name>
        <dbReference type="ChEBI" id="CHEBI:57692"/>
    </cofactor>
</comment>
<gene>
    <name evidence="7" type="primary">lhgD</name>
    <name evidence="7" type="ORF">SIN8267_00579</name>
</gene>
<evidence type="ECO:0000256" key="1">
    <source>
        <dbReference type="ARBA" id="ARBA00001974"/>
    </source>
</evidence>
<comment type="caution">
    <text evidence="7">The sequence shown here is derived from an EMBL/GenBank/DDBJ whole genome shotgun (WGS) entry which is preliminary data.</text>
</comment>
<dbReference type="GO" id="GO:0016491">
    <property type="term" value="F:oxidoreductase activity"/>
    <property type="evidence" value="ECO:0007669"/>
    <property type="project" value="UniProtKB-KW"/>
</dbReference>
<comment type="similarity">
    <text evidence="5">Belongs to the L2HGDH family.</text>
</comment>
<evidence type="ECO:0000256" key="3">
    <source>
        <dbReference type="ARBA" id="ARBA00022827"/>
    </source>
</evidence>
<dbReference type="EC" id="1.1.5.-" evidence="7"/>
<keyword evidence="3" id="KW-0274">FAD</keyword>
<protein>
    <submittedName>
        <fullName evidence="7">L-2-hydroxyglutarate dehydrogenase</fullName>
        <ecNumber evidence="7">1.1.5.-</ecNumber>
    </submittedName>
</protein>
<organism evidence="7 8">
    <name type="scientific">Sinobacterium norvegicum</name>
    <dbReference type="NCBI Taxonomy" id="1641715"/>
    <lineage>
        <taxon>Bacteria</taxon>
        <taxon>Pseudomonadati</taxon>
        <taxon>Pseudomonadota</taxon>
        <taxon>Gammaproteobacteria</taxon>
        <taxon>Cellvibrionales</taxon>
        <taxon>Spongiibacteraceae</taxon>
        <taxon>Sinobacterium</taxon>
    </lineage>
</organism>
<dbReference type="PANTHER" id="PTHR43104">
    <property type="entry name" value="L-2-HYDROXYGLUTARATE DEHYDROGENASE, MITOCHONDRIAL"/>
    <property type="match status" value="1"/>
</dbReference>